<evidence type="ECO:0000259" key="2">
    <source>
        <dbReference type="Pfam" id="PF01551"/>
    </source>
</evidence>
<dbReference type="SUPFAM" id="SSF51261">
    <property type="entry name" value="Duplicated hybrid motif"/>
    <property type="match status" value="1"/>
</dbReference>
<dbReference type="InterPro" id="IPR016047">
    <property type="entry name" value="M23ase_b-sheet_dom"/>
</dbReference>
<evidence type="ECO:0000313" key="4">
    <source>
        <dbReference type="Proteomes" id="UP001595751"/>
    </source>
</evidence>
<dbReference type="Proteomes" id="UP001595751">
    <property type="component" value="Unassembled WGS sequence"/>
</dbReference>
<dbReference type="InterPro" id="IPR050570">
    <property type="entry name" value="Cell_wall_metabolism_enzyme"/>
</dbReference>
<gene>
    <name evidence="3" type="ORF">ACFORJ_02455</name>
</gene>
<dbReference type="CDD" id="cd12797">
    <property type="entry name" value="M23_peptidase"/>
    <property type="match status" value="1"/>
</dbReference>
<dbReference type="PANTHER" id="PTHR21666">
    <property type="entry name" value="PEPTIDASE-RELATED"/>
    <property type="match status" value="1"/>
</dbReference>
<evidence type="ECO:0000313" key="3">
    <source>
        <dbReference type="EMBL" id="MFC3849031.1"/>
    </source>
</evidence>
<feature type="region of interest" description="Disordered" evidence="1">
    <location>
        <begin position="1"/>
        <end position="22"/>
    </location>
</feature>
<keyword evidence="3" id="KW-0378">Hydrolase</keyword>
<dbReference type="EMBL" id="JBHRZN010000001">
    <property type="protein sequence ID" value="MFC3849031.1"/>
    <property type="molecule type" value="Genomic_DNA"/>
</dbReference>
<name>A0ABV7ZNR0_9CORY</name>
<accession>A0ABV7ZNR0</accession>
<dbReference type="Gene3D" id="2.70.70.10">
    <property type="entry name" value="Glucose Permease (Domain IIA)"/>
    <property type="match status" value="1"/>
</dbReference>
<feature type="domain" description="M23ase beta-sheet core" evidence="2">
    <location>
        <begin position="128"/>
        <end position="223"/>
    </location>
</feature>
<proteinExistence type="predicted"/>
<dbReference type="PANTHER" id="PTHR21666:SF270">
    <property type="entry name" value="MUREIN HYDROLASE ACTIVATOR ENVC"/>
    <property type="match status" value="1"/>
</dbReference>
<reference evidence="4" key="1">
    <citation type="journal article" date="2019" name="Int. J. Syst. Evol. Microbiol.">
        <title>The Global Catalogue of Microorganisms (GCM) 10K type strain sequencing project: providing services to taxonomists for standard genome sequencing and annotation.</title>
        <authorList>
            <consortium name="The Broad Institute Genomics Platform"/>
            <consortium name="The Broad Institute Genome Sequencing Center for Infectious Disease"/>
            <person name="Wu L."/>
            <person name="Ma J."/>
        </authorList>
    </citation>
    <scope>NUCLEOTIDE SEQUENCE [LARGE SCALE GENOMIC DNA]</scope>
    <source>
        <strain evidence="4">CCUG 53252</strain>
    </source>
</reference>
<sequence length="241" mass="24886">MTQTTTRRKGGAHRKPGKSMKSRIAMVALTSSAVSVSGAAATAAAADSKDDGKDLVAQDGAQAQMSSTPMVLSVRDFRPASDLGTHLATALEYNDIRAAADRAARAPQLSVPALGALTSGFGPRWGTMHNGIDIANVTNTPIMSIMDGTVIDSGPAQGFGQWIRVLHDDGAVSVYGHLETLGVAVGERVSAGQVIGGMGNRGFSTGTHLHFEIHPDGVTPVDPVSWFLQRGLDVVTGGISA</sequence>
<dbReference type="InterPro" id="IPR011055">
    <property type="entry name" value="Dup_hybrid_motif"/>
</dbReference>
<organism evidence="3 4">
    <name type="scientific">Corynebacterium hansenii</name>
    <dbReference type="NCBI Taxonomy" id="394964"/>
    <lineage>
        <taxon>Bacteria</taxon>
        <taxon>Bacillati</taxon>
        <taxon>Actinomycetota</taxon>
        <taxon>Actinomycetes</taxon>
        <taxon>Mycobacteriales</taxon>
        <taxon>Corynebacteriaceae</taxon>
        <taxon>Corynebacterium</taxon>
    </lineage>
</organism>
<comment type="caution">
    <text evidence="3">The sequence shown here is derived from an EMBL/GenBank/DDBJ whole genome shotgun (WGS) entry which is preliminary data.</text>
</comment>
<dbReference type="GO" id="GO:0016787">
    <property type="term" value="F:hydrolase activity"/>
    <property type="evidence" value="ECO:0007669"/>
    <property type="project" value="UniProtKB-KW"/>
</dbReference>
<dbReference type="RefSeq" id="WP_241485357.1">
    <property type="nucleotide sequence ID" value="NZ_CP047211.1"/>
</dbReference>
<dbReference type="Pfam" id="PF01551">
    <property type="entry name" value="Peptidase_M23"/>
    <property type="match status" value="1"/>
</dbReference>
<keyword evidence="4" id="KW-1185">Reference proteome</keyword>
<evidence type="ECO:0000256" key="1">
    <source>
        <dbReference type="SAM" id="MobiDB-lite"/>
    </source>
</evidence>
<protein>
    <submittedName>
        <fullName evidence="3">M23 family metallopeptidase</fullName>
        <ecNumber evidence="3">3.4.24.-</ecNumber>
    </submittedName>
</protein>
<dbReference type="EC" id="3.4.24.-" evidence="3"/>
<feature type="compositionally biased region" description="Basic residues" evidence="1">
    <location>
        <begin position="1"/>
        <end position="21"/>
    </location>
</feature>